<proteinExistence type="predicted"/>
<accession>A0A8B7VV54</accession>
<name>A0A8B7VV54_CASCN</name>
<dbReference type="RefSeq" id="XP_020035493.1">
    <property type="nucleotide sequence ID" value="XM_020179904.1"/>
</dbReference>
<sequence length="282" mass="30240">MQRSTKSGVIFGNTCVQLPKKSVVQRKMTPGLTSSTVFEFAPSLEDFCEGQAYFSSLALALRPPSRKHPEGPVKMGGETEAPPGGLGRVGGGRVRRSCGRRIGVWEPHDGLGEWRACGSKHRGGHSELTNGASPGGRARSVGSRAFFLANPPLSRPTPLLAQTCADQGLGGRGSRGRRQGKSLIRPSPAAGLLQRRVAYTKTAAEAPGFRPGRSRGTRSSPTAPHVAAEMMEELHSLDPRRQELLEARFTGVGVSKVSKKMMTLFIVQTHLKMIENDLGGTY</sequence>
<dbReference type="OrthoDB" id="9635066at2759"/>
<gene>
    <name evidence="2" type="primary">LOC109696735</name>
</gene>
<feature type="region of interest" description="Disordered" evidence="1">
    <location>
        <begin position="202"/>
        <end position="223"/>
    </location>
</feature>
<feature type="region of interest" description="Disordered" evidence="1">
    <location>
        <begin position="64"/>
        <end position="93"/>
    </location>
</feature>
<evidence type="ECO:0000313" key="2">
    <source>
        <dbReference type="RefSeq" id="XP_020035493.1"/>
    </source>
</evidence>
<evidence type="ECO:0000256" key="1">
    <source>
        <dbReference type="SAM" id="MobiDB-lite"/>
    </source>
</evidence>
<dbReference type="KEGG" id="ccan:109696735"/>
<organism evidence="2">
    <name type="scientific">Castor canadensis</name>
    <name type="common">American beaver</name>
    <dbReference type="NCBI Taxonomy" id="51338"/>
    <lineage>
        <taxon>Eukaryota</taxon>
        <taxon>Metazoa</taxon>
        <taxon>Chordata</taxon>
        <taxon>Craniata</taxon>
        <taxon>Vertebrata</taxon>
        <taxon>Euteleostomi</taxon>
        <taxon>Mammalia</taxon>
        <taxon>Eutheria</taxon>
        <taxon>Euarchontoglires</taxon>
        <taxon>Glires</taxon>
        <taxon>Rodentia</taxon>
        <taxon>Castorimorpha</taxon>
        <taxon>Castoridae</taxon>
        <taxon>Castor</taxon>
    </lineage>
</organism>
<reference evidence="2" key="1">
    <citation type="submission" date="2025-08" db="UniProtKB">
        <authorList>
            <consortium name="RefSeq"/>
        </authorList>
    </citation>
    <scope>IDENTIFICATION</scope>
    <source>
        <tissue evidence="2">Leukocyte</tissue>
    </source>
</reference>
<feature type="region of interest" description="Disordered" evidence="1">
    <location>
        <begin position="164"/>
        <end position="184"/>
    </location>
</feature>
<protein>
    <submittedName>
        <fullName evidence="2">Uncharacterized protein LOC109696735</fullName>
    </submittedName>
</protein>
<dbReference type="AlphaFoldDB" id="A0A8B7VV54"/>